<evidence type="ECO:0008006" key="2">
    <source>
        <dbReference type="Google" id="ProtNLM"/>
    </source>
</evidence>
<accession>T1ATM0</accession>
<evidence type="ECO:0000313" key="1">
    <source>
        <dbReference type="EMBL" id="EQD45365.1"/>
    </source>
</evidence>
<protein>
    <recommendedName>
        <fullName evidence="2">WLM domain-containing protein</fullName>
    </recommendedName>
</protein>
<organism evidence="1">
    <name type="scientific">mine drainage metagenome</name>
    <dbReference type="NCBI Taxonomy" id="410659"/>
    <lineage>
        <taxon>unclassified sequences</taxon>
        <taxon>metagenomes</taxon>
        <taxon>ecological metagenomes</taxon>
    </lineage>
</organism>
<gene>
    <name evidence="1" type="ORF">B2A_09328</name>
</gene>
<reference evidence="1" key="1">
    <citation type="submission" date="2013-08" db="EMBL/GenBank/DDBJ databases">
        <authorList>
            <person name="Mendez C."/>
            <person name="Richter M."/>
            <person name="Ferrer M."/>
            <person name="Sanchez J."/>
        </authorList>
    </citation>
    <scope>NUCLEOTIDE SEQUENCE</scope>
</reference>
<dbReference type="EMBL" id="AUZZ01006736">
    <property type="protein sequence ID" value="EQD45365.1"/>
    <property type="molecule type" value="Genomic_DNA"/>
</dbReference>
<name>T1ATM0_9ZZZZ</name>
<comment type="caution">
    <text evidence="1">The sequence shown here is derived from an EMBL/GenBank/DDBJ whole genome shotgun (WGS) entry which is preliminary data.</text>
</comment>
<proteinExistence type="predicted"/>
<sequence length="174" mass="20265">MVFSYYHRLTARQRRVYEASDRVEAIPLGPADAFADEVGRLQRTLESEARIPVERATQALADHLTRHFGVRTVRVRVLERRPSSRYGELHGLYEVENARSQPVVTLWMRTVQRRQVVAFKTFLRTLLHELVHHLDYEWLKLEDSLHTEGFYKRESSLLHQLLDPAADSASASQD</sequence>
<dbReference type="AlphaFoldDB" id="T1ATM0"/>
<reference evidence="1" key="2">
    <citation type="journal article" date="2014" name="ISME J.">
        <title>Microbial stratification in low pH oxic and suboxic macroscopic growths along an acid mine drainage.</title>
        <authorList>
            <person name="Mendez-Garcia C."/>
            <person name="Mesa V."/>
            <person name="Sprenger R.R."/>
            <person name="Richter M."/>
            <person name="Diez M.S."/>
            <person name="Solano J."/>
            <person name="Bargiela R."/>
            <person name="Golyshina O.V."/>
            <person name="Manteca A."/>
            <person name="Ramos J.L."/>
            <person name="Gallego J.R."/>
            <person name="Llorente I."/>
            <person name="Martins Dos Santos V.A."/>
            <person name="Jensen O.N."/>
            <person name="Pelaez A.I."/>
            <person name="Sanchez J."/>
            <person name="Ferrer M."/>
        </authorList>
    </citation>
    <scope>NUCLEOTIDE SEQUENCE</scope>
</reference>